<comment type="caution">
    <text evidence="1">The sequence shown here is derived from an EMBL/GenBank/DDBJ whole genome shotgun (WGS) entry which is preliminary data.</text>
</comment>
<dbReference type="InterPro" id="IPR044160">
    <property type="entry name" value="TGD4-like"/>
</dbReference>
<dbReference type="PANTHER" id="PTHR34954:SF4">
    <property type="entry name" value="PROTEIN TRIGALACTOSYLDIACYLGLYCEROL 4, CHLOROPLASTIC"/>
    <property type="match status" value="1"/>
</dbReference>
<organism evidence="1 2">
    <name type="scientific">Solanum bulbocastanum</name>
    <name type="common">Wild potato</name>
    <dbReference type="NCBI Taxonomy" id="147425"/>
    <lineage>
        <taxon>Eukaryota</taxon>
        <taxon>Viridiplantae</taxon>
        <taxon>Streptophyta</taxon>
        <taxon>Embryophyta</taxon>
        <taxon>Tracheophyta</taxon>
        <taxon>Spermatophyta</taxon>
        <taxon>Magnoliopsida</taxon>
        <taxon>eudicotyledons</taxon>
        <taxon>Gunneridae</taxon>
        <taxon>Pentapetalae</taxon>
        <taxon>asterids</taxon>
        <taxon>lamiids</taxon>
        <taxon>Solanales</taxon>
        <taxon>Solanaceae</taxon>
        <taxon>Solanoideae</taxon>
        <taxon>Solaneae</taxon>
        <taxon>Solanum</taxon>
    </lineage>
</organism>
<sequence>MKKLRWAMDSGGFWELDLSTPITLNGQARPVPGDPLPLGLSRGSRLSRFQQIDFFQRFMAMPFVPSFAANRGLLLQRVLSLPIAENWSAMLLGQLNVQRFVSSLRKNKTKHLPDSSWLQSIRRNFIQKSLYGLGFCSELFLTPDDTLIISLDAYGDKKVPQKRAVLHHKFPHHNLTMEAAWPGLFVDGNGSYWDVPFSLALDLASTTLDSGASYHLFFNNCAGSPKQYEGQHSDELPPPAALLPGFTAKGVVSLKKNIDLWRSEASMLKMVQPYDIFLSNPHISASWILGSVFSAYLGENSMKRQQSCSLRGLKDFDLRAQVANSAVSVDSFASASLTAQHGNFQRLFLDLTRVHTSFNFPSGSKLLSGITSVACSLYNSQVPNVAALQAICPRASLSFQQQIIGPFSFRVDSEIAIDLKKDWYLSVKNPVFAIEHALQVLWSAKAVAWYSPMQREFMIELRFFEI</sequence>
<keyword evidence="2" id="KW-1185">Reference proteome</keyword>
<dbReference type="Proteomes" id="UP001371456">
    <property type="component" value="Unassembled WGS sequence"/>
</dbReference>
<protein>
    <recommendedName>
        <fullName evidence="3">Protein TRIGALACTOSYLDIACYLGLYCEROL 4, chloroplastic</fullName>
    </recommendedName>
</protein>
<dbReference type="GO" id="GO:0034196">
    <property type="term" value="P:acylglycerol transport"/>
    <property type="evidence" value="ECO:0007669"/>
    <property type="project" value="InterPro"/>
</dbReference>
<dbReference type="PANTHER" id="PTHR34954">
    <property type="entry name" value="EXPRESSED PROTEIN"/>
    <property type="match status" value="1"/>
</dbReference>
<dbReference type="EMBL" id="JBANQN010000001">
    <property type="protein sequence ID" value="KAK6803144.1"/>
    <property type="molecule type" value="Genomic_DNA"/>
</dbReference>
<evidence type="ECO:0000313" key="2">
    <source>
        <dbReference type="Proteomes" id="UP001371456"/>
    </source>
</evidence>
<reference evidence="1 2" key="1">
    <citation type="submission" date="2024-02" db="EMBL/GenBank/DDBJ databases">
        <title>de novo genome assembly of Solanum bulbocastanum strain 11H21.</title>
        <authorList>
            <person name="Hosaka A.J."/>
        </authorList>
    </citation>
    <scope>NUCLEOTIDE SEQUENCE [LARGE SCALE GENOMIC DNA]</scope>
    <source>
        <tissue evidence="1">Young leaves</tissue>
    </source>
</reference>
<gene>
    <name evidence="1" type="ORF">RDI58_000928</name>
</gene>
<dbReference type="AlphaFoldDB" id="A0AAN8YPL2"/>
<dbReference type="GO" id="GO:0070300">
    <property type="term" value="F:phosphatidic acid binding"/>
    <property type="evidence" value="ECO:0007669"/>
    <property type="project" value="InterPro"/>
</dbReference>
<name>A0AAN8YPL2_SOLBU</name>
<dbReference type="GO" id="GO:0009941">
    <property type="term" value="C:chloroplast envelope"/>
    <property type="evidence" value="ECO:0007669"/>
    <property type="project" value="TreeGrafter"/>
</dbReference>
<evidence type="ECO:0000313" key="1">
    <source>
        <dbReference type="EMBL" id="KAK6803144.1"/>
    </source>
</evidence>
<evidence type="ECO:0008006" key="3">
    <source>
        <dbReference type="Google" id="ProtNLM"/>
    </source>
</evidence>
<dbReference type="GO" id="GO:1990052">
    <property type="term" value="P:ER to chloroplast lipid transport"/>
    <property type="evidence" value="ECO:0007669"/>
    <property type="project" value="InterPro"/>
</dbReference>
<proteinExistence type="predicted"/>
<accession>A0AAN8YPL2</accession>